<dbReference type="InterPro" id="IPR001300">
    <property type="entry name" value="Peptidase_C2_calpain_cat"/>
</dbReference>
<evidence type="ECO:0000313" key="5">
    <source>
        <dbReference type="EMBL" id="RNA34200.1"/>
    </source>
</evidence>
<dbReference type="PROSITE" id="PS50203">
    <property type="entry name" value="CALPAIN_CAT"/>
    <property type="match status" value="1"/>
</dbReference>
<dbReference type="PRINTS" id="PR00704">
    <property type="entry name" value="CALPAIN"/>
</dbReference>
<feature type="domain" description="Calpain catalytic" evidence="4">
    <location>
        <begin position="1"/>
        <end position="187"/>
    </location>
</feature>
<comment type="caution">
    <text evidence="5">The sequence shown here is derived from an EMBL/GenBank/DDBJ whole genome shotgun (WGS) entry which is preliminary data.</text>
</comment>
<dbReference type="Proteomes" id="UP000276133">
    <property type="component" value="Unassembled WGS sequence"/>
</dbReference>
<dbReference type="STRING" id="10195.A0A3M7SF81"/>
<evidence type="ECO:0000313" key="6">
    <source>
        <dbReference type="Proteomes" id="UP000276133"/>
    </source>
</evidence>
<dbReference type="Pfam" id="PF00648">
    <property type="entry name" value="Peptidase_C2"/>
    <property type="match status" value="1"/>
</dbReference>
<dbReference type="GO" id="GO:0005737">
    <property type="term" value="C:cytoplasm"/>
    <property type="evidence" value="ECO:0007669"/>
    <property type="project" value="TreeGrafter"/>
</dbReference>
<evidence type="ECO:0000256" key="1">
    <source>
        <dbReference type="ARBA" id="ARBA00007623"/>
    </source>
</evidence>
<dbReference type="GO" id="GO:0006508">
    <property type="term" value="P:proteolysis"/>
    <property type="evidence" value="ECO:0007669"/>
    <property type="project" value="UniProtKB-KW"/>
</dbReference>
<comment type="caution">
    <text evidence="3">Lacks conserved residue(s) required for the propagation of feature annotation.</text>
</comment>
<evidence type="ECO:0000259" key="4">
    <source>
        <dbReference type="PROSITE" id="PS50203"/>
    </source>
</evidence>
<sequence length="196" mass="22569">MLSALIACVGIMQSPKLFTKLVPPDQNFDERIFHFRFWLYGEWVDVVVDDRLPFYSDGVSNLKEKAYAKLYGSYENLDAGQTYDALVDMSGGVPECIDLKQMSFKEKTNFWNILKQSFDKGSIISCSINADNYTREAVQYNGLVKGHAYAVTNLMIVEDRYENVKKLIRIRNPWGNNVEWRGAWCDNLKVRRNGIA</sequence>
<proteinExistence type="inferred from homology"/>
<feature type="active site" evidence="2">
    <location>
        <position position="147"/>
    </location>
</feature>
<dbReference type="AlphaFoldDB" id="A0A3M7SF81"/>
<reference evidence="5 6" key="1">
    <citation type="journal article" date="2018" name="Sci. Rep.">
        <title>Genomic signatures of local adaptation to the degree of environmental predictability in rotifers.</title>
        <authorList>
            <person name="Franch-Gras L."/>
            <person name="Hahn C."/>
            <person name="Garcia-Roger E.M."/>
            <person name="Carmona M.J."/>
            <person name="Serra M."/>
            <person name="Gomez A."/>
        </authorList>
    </citation>
    <scope>NUCLEOTIDE SEQUENCE [LARGE SCALE GENOMIC DNA]</scope>
    <source>
        <strain evidence="5">HYR1</strain>
    </source>
</reference>
<name>A0A3M7SF81_BRAPC</name>
<feature type="active site" evidence="2">
    <location>
        <position position="172"/>
    </location>
</feature>
<keyword evidence="5" id="KW-0645">Protease</keyword>
<dbReference type="SMART" id="SM00230">
    <property type="entry name" value="CysPc"/>
    <property type="match status" value="1"/>
</dbReference>
<protein>
    <submittedName>
        <fullName evidence="5">Calpain family cysteine protease</fullName>
    </submittedName>
</protein>
<dbReference type="GO" id="GO:0004198">
    <property type="term" value="F:calcium-dependent cysteine-type endopeptidase activity"/>
    <property type="evidence" value="ECO:0007669"/>
    <property type="project" value="InterPro"/>
</dbReference>
<dbReference type="OrthoDB" id="424753at2759"/>
<comment type="similarity">
    <text evidence="1">Belongs to the peptidase C2 family.</text>
</comment>
<dbReference type="SUPFAM" id="SSF54001">
    <property type="entry name" value="Cysteine proteinases"/>
    <property type="match status" value="1"/>
</dbReference>
<dbReference type="EMBL" id="REGN01001516">
    <property type="protein sequence ID" value="RNA34200.1"/>
    <property type="molecule type" value="Genomic_DNA"/>
</dbReference>
<accession>A0A3M7SF81</accession>
<evidence type="ECO:0000256" key="2">
    <source>
        <dbReference type="PIRSR" id="PIRSR622684-1"/>
    </source>
</evidence>
<dbReference type="InterPro" id="IPR022684">
    <property type="entry name" value="Calpain_cysteine_protease"/>
</dbReference>
<organism evidence="5 6">
    <name type="scientific">Brachionus plicatilis</name>
    <name type="common">Marine rotifer</name>
    <name type="synonym">Brachionus muelleri</name>
    <dbReference type="NCBI Taxonomy" id="10195"/>
    <lineage>
        <taxon>Eukaryota</taxon>
        <taxon>Metazoa</taxon>
        <taxon>Spiralia</taxon>
        <taxon>Gnathifera</taxon>
        <taxon>Rotifera</taxon>
        <taxon>Eurotatoria</taxon>
        <taxon>Monogononta</taxon>
        <taxon>Pseudotrocha</taxon>
        <taxon>Ploima</taxon>
        <taxon>Brachionidae</taxon>
        <taxon>Brachionus</taxon>
    </lineage>
</organism>
<dbReference type="PANTHER" id="PTHR10183:SF427">
    <property type="entry name" value="CALPAIN-9-LIKE ISOFORM X1"/>
    <property type="match status" value="1"/>
</dbReference>
<gene>
    <name evidence="5" type="ORF">BpHYR1_002226</name>
</gene>
<evidence type="ECO:0000256" key="3">
    <source>
        <dbReference type="PROSITE-ProRule" id="PRU00239"/>
    </source>
</evidence>
<keyword evidence="5" id="KW-0378">Hydrolase</keyword>
<keyword evidence="6" id="KW-1185">Reference proteome</keyword>
<dbReference type="PANTHER" id="PTHR10183">
    <property type="entry name" value="CALPAIN"/>
    <property type="match status" value="1"/>
</dbReference>
<dbReference type="InterPro" id="IPR038765">
    <property type="entry name" value="Papain-like_cys_pep_sf"/>
</dbReference>
<dbReference type="Gene3D" id="3.90.70.10">
    <property type="entry name" value="Cysteine proteinases"/>
    <property type="match status" value="1"/>
</dbReference>